<accession>A0A426ZC38</accession>
<organism evidence="2 3">
    <name type="scientific">Ensete ventricosum</name>
    <name type="common">Abyssinian banana</name>
    <name type="synonym">Musa ensete</name>
    <dbReference type="NCBI Taxonomy" id="4639"/>
    <lineage>
        <taxon>Eukaryota</taxon>
        <taxon>Viridiplantae</taxon>
        <taxon>Streptophyta</taxon>
        <taxon>Embryophyta</taxon>
        <taxon>Tracheophyta</taxon>
        <taxon>Spermatophyta</taxon>
        <taxon>Magnoliopsida</taxon>
        <taxon>Liliopsida</taxon>
        <taxon>Zingiberales</taxon>
        <taxon>Musaceae</taxon>
        <taxon>Ensete</taxon>
    </lineage>
</organism>
<dbReference type="AlphaFoldDB" id="A0A426ZC38"/>
<feature type="region of interest" description="Disordered" evidence="1">
    <location>
        <begin position="18"/>
        <end position="69"/>
    </location>
</feature>
<evidence type="ECO:0000313" key="2">
    <source>
        <dbReference type="EMBL" id="RRT61524.1"/>
    </source>
</evidence>
<evidence type="ECO:0000313" key="3">
    <source>
        <dbReference type="Proteomes" id="UP000287651"/>
    </source>
</evidence>
<comment type="caution">
    <text evidence="2">The sequence shown here is derived from an EMBL/GenBank/DDBJ whole genome shotgun (WGS) entry which is preliminary data.</text>
</comment>
<gene>
    <name evidence="2" type="ORF">B296_00023092</name>
</gene>
<proteinExistence type="predicted"/>
<dbReference type="EMBL" id="AMZH03007356">
    <property type="protein sequence ID" value="RRT61524.1"/>
    <property type="molecule type" value="Genomic_DNA"/>
</dbReference>
<dbReference type="Proteomes" id="UP000287651">
    <property type="component" value="Unassembled WGS sequence"/>
</dbReference>
<sequence>MRPDLASVDDLETSIQNLRKYSPSLEDLTGDDESGPSEKGLKASEEEGSERPWRNMRGRLPQHGGTAPI</sequence>
<name>A0A426ZC38_ENSVE</name>
<reference evidence="2 3" key="1">
    <citation type="journal article" date="2014" name="Agronomy (Basel)">
        <title>A Draft Genome Sequence for Ensete ventricosum, the Drought-Tolerant Tree Against Hunger.</title>
        <authorList>
            <person name="Harrison J."/>
            <person name="Moore K.A."/>
            <person name="Paszkiewicz K."/>
            <person name="Jones T."/>
            <person name="Grant M."/>
            <person name="Ambacheew D."/>
            <person name="Muzemil S."/>
            <person name="Studholme D.J."/>
        </authorList>
    </citation>
    <scope>NUCLEOTIDE SEQUENCE [LARGE SCALE GENOMIC DNA]</scope>
</reference>
<evidence type="ECO:0000256" key="1">
    <source>
        <dbReference type="SAM" id="MobiDB-lite"/>
    </source>
</evidence>
<protein>
    <submittedName>
        <fullName evidence="2">Uncharacterized protein</fullName>
    </submittedName>
</protein>
<feature type="compositionally biased region" description="Basic and acidic residues" evidence="1">
    <location>
        <begin position="39"/>
        <end position="53"/>
    </location>
</feature>